<evidence type="ECO:0000313" key="12">
    <source>
        <dbReference type="EMBL" id="SVA92225.1"/>
    </source>
</evidence>
<dbReference type="GO" id="GO:0016779">
    <property type="term" value="F:nucleotidyltransferase activity"/>
    <property type="evidence" value="ECO:0007669"/>
    <property type="project" value="UniProtKB-KW"/>
</dbReference>
<keyword evidence="2" id="KW-0240">DNA-directed RNA polymerase</keyword>
<evidence type="ECO:0000256" key="5">
    <source>
        <dbReference type="ARBA" id="ARBA00023015"/>
    </source>
</evidence>
<dbReference type="NCBIfam" id="TIGR02395">
    <property type="entry name" value="rpoN_sigma"/>
    <property type="match status" value="1"/>
</dbReference>
<keyword evidence="3" id="KW-0808">Transferase</keyword>
<dbReference type="PIRSF" id="PIRSF000774">
    <property type="entry name" value="RpoN"/>
    <property type="match status" value="1"/>
</dbReference>
<dbReference type="GO" id="GO:0003677">
    <property type="term" value="F:DNA binding"/>
    <property type="evidence" value="ECO:0007669"/>
    <property type="project" value="UniProtKB-KW"/>
</dbReference>
<gene>
    <name evidence="12" type="ORF">METZ01_LOCUS145079</name>
</gene>
<evidence type="ECO:0000256" key="8">
    <source>
        <dbReference type="ARBA" id="ARBA00023163"/>
    </source>
</evidence>
<dbReference type="Pfam" id="PF04963">
    <property type="entry name" value="Sigma54_CBD"/>
    <property type="match status" value="1"/>
</dbReference>
<dbReference type="InterPro" id="IPR007634">
    <property type="entry name" value="RNA_pol_sigma_54_DNA-bd"/>
</dbReference>
<keyword evidence="4" id="KW-0548">Nucleotidyltransferase</keyword>
<dbReference type="PANTHER" id="PTHR32248">
    <property type="entry name" value="RNA POLYMERASE SIGMA-54 FACTOR"/>
    <property type="match status" value="1"/>
</dbReference>
<name>A0A381ZSG9_9ZZZZ</name>
<dbReference type="PRINTS" id="PR00045">
    <property type="entry name" value="SIGMA54FCT"/>
</dbReference>
<proteinExistence type="inferred from homology"/>
<reference evidence="12" key="1">
    <citation type="submission" date="2018-05" db="EMBL/GenBank/DDBJ databases">
        <authorList>
            <person name="Lanie J.A."/>
            <person name="Ng W.-L."/>
            <person name="Kazmierczak K.M."/>
            <person name="Andrzejewski T.M."/>
            <person name="Davidsen T.M."/>
            <person name="Wayne K.J."/>
            <person name="Tettelin H."/>
            <person name="Glass J.I."/>
            <person name="Rusch D."/>
            <person name="Podicherti R."/>
            <person name="Tsui H.-C.T."/>
            <person name="Winkler M.E."/>
        </authorList>
    </citation>
    <scope>NUCLEOTIDE SEQUENCE</scope>
</reference>
<evidence type="ECO:0000256" key="7">
    <source>
        <dbReference type="ARBA" id="ARBA00023125"/>
    </source>
</evidence>
<dbReference type="PROSITE" id="PS50044">
    <property type="entry name" value="SIGMA54_3"/>
    <property type="match status" value="1"/>
</dbReference>
<dbReference type="InterPro" id="IPR007046">
    <property type="entry name" value="RNA_pol_sigma_54_core-bd"/>
</dbReference>
<dbReference type="PROSITE" id="PS00718">
    <property type="entry name" value="SIGMA54_2"/>
    <property type="match status" value="1"/>
</dbReference>
<dbReference type="Pfam" id="PF00309">
    <property type="entry name" value="Sigma54_AID"/>
    <property type="match status" value="1"/>
</dbReference>
<feature type="domain" description="RNA polymerase sigma factor 54 core-binding" evidence="11">
    <location>
        <begin position="111"/>
        <end position="301"/>
    </location>
</feature>
<evidence type="ECO:0000256" key="1">
    <source>
        <dbReference type="ARBA" id="ARBA00008798"/>
    </source>
</evidence>
<dbReference type="InterPro" id="IPR000394">
    <property type="entry name" value="RNA_pol_sigma_54"/>
</dbReference>
<dbReference type="GO" id="GO:0006352">
    <property type="term" value="P:DNA-templated transcription initiation"/>
    <property type="evidence" value="ECO:0007669"/>
    <property type="project" value="InterPro"/>
</dbReference>
<dbReference type="EMBL" id="UINC01022494">
    <property type="protein sequence ID" value="SVA92225.1"/>
    <property type="molecule type" value="Genomic_DNA"/>
</dbReference>
<dbReference type="InterPro" id="IPR038709">
    <property type="entry name" value="RpoN_core-bd_sf"/>
</dbReference>
<dbReference type="GO" id="GO:0000428">
    <property type="term" value="C:DNA-directed RNA polymerase complex"/>
    <property type="evidence" value="ECO:0007669"/>
    <property type="project" value="UniProtKB-KW"/>
</dbReference>
<accession>A0A381ZSG9</accession>
<evidence type="ECO:0008006" key="13">
    <source>
        <dbReference type="Google" id="ProtNLM"/>
    </source>
</evidence>
<evidence type="ECO:0000256" key="2">
    <source>
        <dbReference type="ARBA" id="ARBA00022478"/>
    </source>
</evidence>
<dbReference type="GO" id="GO:0001216">
    <property type="term" value="F:DNA-binding transcription activator activity"/>
    <property type="evidence" value="ECO:0007669"/>
    <property type="project" value="InterPro"/>
</dbReference>
<dbReference type="PANTHER" id="PTHR32248:SF4">
    <property type="entry name" value="RNA POLYMERASE SIGMA-54 FACTOR"/>
    <property type="match status" value="1"/>
</dbReference>
<feature type="compositionally biased region" description="Acidic residues" evidence="9">
    <location>
        <begin position="54"/>
        <end position="71"/>
    </location>
</feature>
<evidence type="ECO:0000259" key="11">
    <source>
        <dbReference type="Pfam" id="PF04963"/>
    </source>
</evidence>
<dbReference type="Pfam" id="PF04552">
    <property type="entry name" value="Sigma54_DBD"/>
    <property type="match status" value="1"/>
</dbReference>
<keyword evidence="8" id="KW-0804">Transcription</keyword>
<feature type="region of interest" description="Disordered" evidence="9">
    <location>
        <begin position="42"/>
        <end position="71"/>
    </location>
</feature>
<organism evidence="12">
    <name type="scientific">marine metagenome</name>
    <dbReference type="NCBI Taxonomy" id="408172"/>
    <lineage>
        <taxon>unclassified sequences</taxon>
        <taxon>metagenomes</taxon>
        <taxon>ecological metagenomes</taxon>
    </lineage>
</organism>
<evidence type="ECO:0000256" key="6">
    <source>
        <dbReference type="ARBA" id="ARBA00023082"/>
    </source>
</evidence>
<evidence type="ECO:0000259" key="10">
    <source>
        <dbReference type="Pfam" id="PF04552"/>
    </source>
</evidence>
<keyword evidence="6" id="KW-0731">Sigma factor</keyword>
<evidence type="ECO:0000256" key="3">
    <source>
        <dbReference type="ARBA" id="ARBA00022679"/>
    </source>
</evidence>
<keyword evidence="5" id="KW-0805">Transcription regulation</keyword>
<dbReference type="GO" id="GO:0016987">
    <property type="term" value="F:sigma factor activity"/>
    <property type="evidence" value="ECO:0007669"/>
    <property type="project" value="UniProtKB-KW"/>
</dbReference>
<protein>
    <recommendedName>
        <fullName evidence="13">RNA polymerase sigma-54 factor</fullName>
    </recommendedName>
</protein>
<comment type="similarity">
    <text evidence="1">Belongs to the sigma-54 factor family.</text>
</comment>
<evidence type="ECO:0000256" key="4">
    <source>
        <dbReference type="ARBA" id="ARBA00022695"/>
    </source>
</evidence>
<evidence type="ECO:0000256" key="9">
    <source>
        <dbReference type="SAM" id="MobiDB-lite"/>
    </source>
</evidence>
<dbReference type="Gene3D" id="1.10.10.60">
    <property type="entry name" value="Homeodomain-like"/>
    <property type="match status" value="1"/>
</dbReference>
<dbReference type="Gene3D" id="1.10.10.1330">
    <property type="entry name" value="RNA polymerase sigma-54 factor, core-binding domain"/>
    <property type="match status" value="1"/>
</dbReference>
<sequence>MKQYLKLKLNQKLSPQQIQLMKLIQLPTIDFEQKIKQELEENPALEIRDNSNDVLDEDFSNSNEDELNNESIDDDDINIEDYINYDDTPAYKLSYNTNNDSENSEIPFASGISFTEYLLNQLNTLRLNDDEAKIAEFLVGSIDNSGYLRQNTDEIIDDLAFTQNIDVSIEKLKKILSIVQQLDPPGVGAQSLQECLILQLKRKPSNKQINLATNIIENSFDQFSKKHFNKLIVKYDINENELKAAIIEIEKLNPKPGNSYSDYEKPIEQIIPDFKIEISNNSLVLTLNNRNNPVLKISNHYNEMLKGYKLDKNKTKSQREAVQFIKQKLDSAKWFIDAVKQRQETLYVTMSAIMEYQEEYFLSGDEKQMKPMILKDIAEKIEMDISTISRVANSKYVDTPYGTKLLKEFFSESMTTQSGEEISTIEIKKILETIIENENKRAPQTDEKLVKLLQEKGYKIARRTVAKYREQLNIPVARLRKEI</sequence>
<feature type="domain" description="RNA polymerase sigma factor 54 DNA-binding" evidence="10">
    <location>
        <begin position="323"/>
        <end position="481"/>
    </location>
</feature>
<dbReference type="AlphaFoldDB" id="A0A381ZSG9"/>
<keyword evidence="7" id="KW-0238">DNA-binding</keyword>